<accession>A0A2S2P3Q0</accession>
<dbReference type="GO" id="GO:0003964">
    <property type="term" value="F:RNA-directed DNA polymerase activity"/>
    <property type="evidence" value="ECO:0007669"/>
    <property type="project" value="UniProtKB-KW"/>
</dbReference>
<dbReference type="InterPro" id="IPR000477">
    <property type="entry name" value="RT_dom"/>
</dbReference>
<dbReference type="AlphaFoldDB" id="A0A2S2P3Q0"/>
<dbReference type="EMBL" id="GGMR01011478">
    <property type="protein sequence ID" value="MBY24097.1"/>
    <property type="molecule type" value="Transcribed_RNA"/>
</dbReference>
<reference evidence="2" key="1">
    <citation type="submission" date="2018-04" db="EMBL/GenBank/DDBJ databases">
        <title>Transcriptome of Schizaphis graminum biotype I.</title>
        <authorList>
            <person name="Scully E.D."/>
            <person name="Geib S.M."/>
            <person name="Palmer N.A."/>
            <person name="Koch K."/>
            <person name="Bradshaw J."/>
            <person name="Heng-Moss T."/>
            <person name="Sarath G."/>
        </authorList>
    </citation>
    <scope>NUCLEOTIDE SEQUENCE</scope>
</reference>
<dbReference type="InterPro" id="IPR043502">
    <property type="entry name" value="DNA/RNA_pol_sf"/>
</dbReference>
<protein>
    <submittedName>
        <fullName evidence="2">LINE-1 reverse transcriptase</fullName>
    </submittedName>
</protein>
<keyword evidence="2" id="KW-0548">Nucleotidyltransferase</keyword>
<dbReference type="CDD" id="cd01650">
    <property type="entry name" value="RT_nLTR_like"/>
    <property type="match status" value="1"/>
</dbReference>
<organism evidence="2">
    <name type="scientific">Schizaphis graminum</name>
    <name type="common">Green bug aphid</name>
    <dbReference type="NCBI Taxonomy" id="13262"/>
    <lineage>
        <taxon>Eukaryota</taxon>
        <taxon>Metazoa</taxon>
        <taxon>Ecdysozoa</taxon>
        <taxon>Arthropoda</taxon>
        <taxon>Hexapoda</taxon>
        <taxon>Insecta</taxon>
        <taxon>Pterygota</taxon>
        <taxon>Neoptera</taxon>
        <taxon>Paraneoptera</taxon>
        <taxon>Hemiptera</taxon>
        <taxon>Sternorrhyncha</taxon>
        <taxon>Aphidomorpha</taxon>
        <taxon>Aphidoidea</taxon>
        <taxon>Aphididae</taxon>
        <taxon>Aphidini</taxon>
        <taxon>Schizaphis</taxon>
    </lineage>
</organism>
<dbReference type="PANTHER" id="PTHR19446">
    <property type="entry name" value="REVERSE TRANSCRIPTASES"/>
    <property type="match status" value="1"/>
</dbReference>
<feature type="domain" description="Reverse transcriptase" evidence="1">
    <location>
        <begin position="84"/>
        <end position="225"/>
    </location>
</feature>
<dbReference type="Pfam" id="PF00078">
    <property type="entry name" value="RVT_1"/>
    <property type="match status" value="1"/>
</dbReference>
<name>A0A2S2P3Q0_SCHGA</name>
<dbReference type="SUPFAM" id="SSF56672">
    <property type="entry name" value="DNA/RNA polymerases"/>
    <property type="match status" value="1"/>
</dbReference>
<proteinExistence type="predicted"/>
<dbReference type="PROSITE" id="PS50878">
    <property type="entry name" value="RT_POL"/>
    <property type="match status" value="1"/>
</dbReference>
<evidence type="ECO:0000259" key="1">
    <source>
        <dbReference type="PROSITE" id="PS50878"/>
    </source>
</evidence>
<evidence type="ECO:0000313" key="2">
    <source>
        <dbReference type="EMBL" id="MBY24097.1"/>
    </source>
</evidence>
<keyword evidence="2" id="KW-0808">Transferase</keyword>
<keyword evidence="2" id="KW-0695">RNA-directed DNA polymerase</keyword>
<gene>
    <name evidence="2" type="primary">LIN1_1</name>
    <name evidence="2" type="ORF">g.102375</name>
</gene>
<sequence length="225" mass="26418">MRWKEYLQDLYEGYSEITENNIEIEEIYHVGEDEIGPSIMKSEFIKAIHDLKSNKAAGIDEIPAELWKNSGEETRNILFKMVEKTYREGIIPKDFTQSRTILIPKKGNPTDCNNYRTISLLTHASKILLNIIKDRIRKKTETNLGEDQFGFRQGMGTREAILALRTIAERRLNMNRNTYIGFIDLEKVFDTVNWNLLMNTLKRTGLDWRDRKIIIELYKNQETII</sequence>